<accession>A0ACC1I2X0</accession>
<organism evidence="1 2">
    <name type="scientific">Kickxella alabastrina</name>
    <dbReference type="NCBI Taxonomy" id="61397"/>
    <lineage>
        <taxon>Eukaryota</taxon>
        <taxon>Fungi</taxon>
        <taxon>Fungi incertae sedis</taxon>
        <taxon>Zoopagomycota</taxon>
        <taxon>Kickxellomycotina</taxon>
        <taxon>Kickxellomycetes</taxon>
        <taxon>Kickxellales</taxon>
        <taxon>Kickxellaceae</taxon>
        <taxon>Kickxella</taxon>
    </lineage>
</organism>
<dbReference type="Proteomes" id="UP001150581">
    <property type="component" value="Unassembled WGS sequence"/>
</dbReference>
<evidence type="ECO:0000313" key="1">
    <source>
        <dbReference type="EMBL" id="KAJ1886125.1"/>
    </source>
</evidence>
<keyword evidence="1" id="KW-0418">Kinase</keyword>
<comment type="caution">
    <text evidence="1">The sequence shown here is derived from an EMBL/GenBank/DDBJ whole genome shotgun (WGS) entry which is preliminary data.</text>
</comment>
<gene>
    <name evidence="1" type="primary">ERG8_2</name>
    <name evidence="1" type="ORF">LPJ66_009783</name>
</gene>
<reference evidence="1" key="1">
    <citation type="submission" date="2022-07" db="EMBL/GenBank/DDBJ databases">
        <title>Phylogenomic reconstructions and comparative analyses of Kickxellomycotina fungi.</title>
        <authorList>
            <person name="Reynolds N.K."/>
            <person name="Stajich J.E."/>
            <person name="Barry K."/>
            <person name="Grigoriev I.V."/>
            <person name="Crous P."/>
            <person name="Smith M.E."/>
        </authorList>
    </citation>
    <scope>NUCLEOTIDE SEQUENCE</scope>
    <source>
        <strain evidence="1">Benny 63K</strain>
    </source>
</reference>
<sequence length="521" mass="55587">MTGTSNSPITVASAPGKVLIVGGYLVLDRNYSGLVVGTDACLYAAVQTQAVDVANGPYTPGDQKIPISVLSPQFQSAWWKYSFDSKDNSLSQYASADNGENPFVQVVIRVVMGLVNQLAPGKLQELLSAAHPALPSSSSSSPLSSKRVGLNIVLSADNDFYSQRETLEKMGLSLGAESLKKLPRMCETGTTLRGVHKTGLGSSAAMVTSLVAAILVHFGIIEQADLQPGQAASGKRGRSQQLIHNVAQYTHCLAQGKVGSGFDVSAAVYGSHVYRRFSSDVLDSAMGENISIHEIEQAISPENPGWNSDVTPVSIPPRFILRLADVDAGSNTPSMVRKVLQYQKSSPREATALWSALDAANTNIRTLWDHLTAAAHTDSADYNLAVDWCATHKSSEWKNAPKFAESPSHQLLVELVEGILRVRALQRQLGDNAQVPIEPLEQTKLLDACMEVPGVCMAAVPGAGGYDAIFCITLGEAASSAVAELWLSWTEMSVGPLLANQASSGVRTLDPELYPEIISQL</sequence>
<protein>
    <submittedName>
        <fullName evidence="1">Phosphomevalonate kinase</fullName>
        <ecNumber evidence="1">2.7.4.2</ecNumber>
    </submittedName>
</protein>
<name>A0ACC1I2X0_9FUNG</name>
<evidence type="ECO:0000313" key="2">
    <source>
        <dbReference type="Proteomes" id="UP001150581"/>
    </source>
</evidence>
<keyword evidence="1" id="KW-0808">Transferase</keyword>
<proteinExistence type="predicted"/>
<keyword evidence="2" id="KW-1185">Reference proteome</keyword>
<dbReference type="EC" id="2.7.4.2" evidence="1"/>
<dbReference type="EMBL" id="JANBPG010002344">
    <property type="protein sequence ID" value="KAJ1886125.1"/>
    <property type="molecule type" value="Genomic_DNA"/>
</dbReference>